<organism evidence="4">
    <name type="scientific">Desertifilum tharense IPPAS B-1220</name>
    <dbReference type="NCBI Taxonomy" id="1781255"/>
    <lineage>
        <taxon>Bacteria</taxon>
        <taxon>Bacillati</taxon>
        <taxon>Cyanobacteriota</taxon>
        <taxon>Cyanophyceae</taxon>
        <taxon>Desertifilales</taxon>
        <taxon>Desertifilaceae</taxon>
        <taxon>Desertifilum</taxon>
    </lineage>
</organism>
<protein>
    <recommendedName>
        <fullName evidence="5">Phycobilisome protein</fullName>
    </recommendedName>
</protein>
<comment type="caution">
    <text evidence="4">The sequence shown here is derived from an EMBL/GenBank/DDBJ whole genome shotgun (WGS) entry which is preliminary data.</text>
</comment>
<dbReference type="SUPFAM" id="SSF46458">
    <property type="entry name" value="Globin-like"/>
    <property type="match status" value="1"/>
</dbReference>
<dbReference type="Gene3D" id="1.10.490.20">
    <property type="entry name" value="Phycocyanins"/>
    <property type="match status" value="1"/>
</dbReference>
<dbReference type="GO" id="GO:0015979">
    <property type="term" value="P:photosynthesis"/>
    <property type="evidence" value="ECO:0007669"/>
    <property type="project" value="InterPro"/>
</dbReference>
<evidence type="ECO:0000256" key="2">
    <source>
        <dbReference type="ARBA" id="ARBA00022991"/>
    </source>
</evidence>
<reference evidence="4" key="1">
    <citation type="submission" date="2016-09" db="EMBL/GenBank/DDBJ databases">
        <title>Draft genome of thermotolerant cyanobacterium Desertifilum sp. strain IPPAS B-1220.</title>
        <authorList>
            <person name="Sinetova M.A."/>
            <person name="Bolakhan K."/>
            <person name="Zayadan B.K."/>
            <person name="Mironov K.S."/>
            <person name="Ustinova V."/>
            <person name="Kupriyanova E.V."/>
            <person name="Sidorov R.A."/>
            <person name="Skrypnik A.N."/>
            <person name="Gogoleva N.E."/>
            <person name="Gogolev Y.V."/>
            <person name="Los D.A."/>
        </authorList>
    </citation>
    <scope>NUCLEOTIDE SEQUENCE [LARGE SCALE GENOMIC DNA]</scope>
    <source>
        <strain evidence="4">IPPAS B-1220</strain>
    </source>
</reference>
<dbReference type="STRING" id="1781255.BH720_08725"/>
<dbReference type="InterPro" id="IPR012128">
    <property type="entry name" value="Phycobilisome_asu/bsu"/>
</dbReference>
<dbReference type="InterPro" id="IPR038719">
    <property type="entry name" value="Phycobilisome_asu/bsu_sf"/>
</dbReference>
<dbReference type="Pfam" id="PF00502">
    <property type="entry name" value="Phycobilisome"/>
    <property type="match status" value="1"/>
</dbReference>
<dbReference type="AlphaFoldDB" id="A0A1E5QLY6"/>
<dbReference type="EMBL" id="MJGC01000048">
    <property type="protein sequence ID" value="OEJ75587.1"/>
    <property type="molecule type" value="Genomic_DNA"/>
</dbReference>
<dbReference type="RefSeq" id="WP_069966800.1">
    <property type="nucleotide sequence ID" value="NZ_CM124774.1"/>
</dbReference>
<keyword evidence="3" id="KW-0089">Bile pigment</keyword>
<dbReference type="InterPro" id="IPR009050">
    <property type="entry name" value="Globin-like_sf"/>
</dbReference>
<evidence type="ECO:0000256" key="1">
    <source>
        <dbReference type="ARBA" id="ARBA00008182"/>
    </source>
</evidence>
<comment type="similarity">
    <text evidence="1">Belongs to the phycobiliprotein family.</text>
</comment>
<dbReference type="GO" id="GO:0030089">
    <property type="term" value="C:phycobilisome"/>
    <property type="evidence" value="ECO:0007669"/>
    <property type="project" value="InterPro"/>
</dbReference>
<proteinExistence type="inferred from homology"/>
<sequence>MHPKLETLFEEAENRYLKPEELTVLSQYVESLPERLEVYRQIRDREIDIMQTVADRLTAQFPQESKDTLERSIKNALLMLRYCAMAMLLNDEAFVKERLLGWLAQSIQTYKTQPIDSALYKLLNQQLAQSLTAKQINLLKPALVLAQTSLLKLEGASEPKS</sequence>
<evidence type="ECO:0000313" key="4">
    <source>
        <dbReference type="EMBL" id="OEJ75587.1"/>
    </source>
</evidence>
<keyword evidence="2" id="KW-0157">Chromophore</keyword>
<evidence type="ECO:0008006" key="5">
    <source>
        <dbReference type="Google" id="ProtNLM"/>
    </source>
</evidence>
<accession>A0A1E5QLY6</accession>
<dbReference type="OrthoDB" id="531025at2"/>
<evidence type="ECO:0000256" key="3">
    <source>
        <dbReference type="ARBA" id="ARBA00023307"/>
    </source>
</evidence>
<gene>
    <name evidence="4" type="ORF">BH720_08725</name>
</gene>
<name>A0A1E5QLY6_9CYAN</name>